<evidence type="ECO:0000313" key="4">
    <source>
        <dbReference type="Proteomes" id="UP000034246"/>
    </source>
</evidence>
<protein>
    <recommendedName>
        <fullName evidence="2">Transglycosylase SLT domain-containing protein</fullName>
    </recommendedName>
</protein>
<accession>A0A0G0NDU4</accession>
<sequence length="182" mass="20040">MKKIAILIITPLLCFYAGYRAAERIFHQNKDDNVLSLSIQNLGTSPTSTEAPKPSPIESPTTTPPPSPTAIPTKIPTTTPIPQPKVSSEEIQGFMERFSGQYGIDVNVLRYVAVCESGFNPSAINGPYAGLFQFNTSTWKNNRLPMGEDPNPDLRLNAEEATQTAAYLISIGKFYLWPNCYP</sequence>
<feature type="region of interest" description="Disordered" evidence="1">
    <location>
        <begin position="43"/>
        <end position="85"/>
    </location>
</feature>
<gene>
    <name evidence="3" type="ORF">UT39_C0012G0013</name>
</gene>
<feature type="domain" description="Transglycosylase SLT" evidence="2">
    <location>
        <begin position="100"/>
        <end position="169"/>
    </location>
</feature>
<dbReference type="Proteomes" id="UP000034246">
    <property type="component" value="Unassembled WGS sequence"/>
</dbReference>
<reference evidence="3 4" key="1">
    <citation type="journal article" date="2015" name="Nature">
        <title>rRNA introns, odd ribosomes, and small enigmatic genomes across a large radiation of phyla.</title>
        <authorList>
            <person name="Brown C.T."/>
            <person name="Hug L.A."/>
            <person name="Thomas B.C."/>
            <person name="Sharon I."/>
            <person name="Castelle C.J."/>
            <person name="Singh A."/>
            <person name="Wilkins M.J."/>
            <person name="Williams K.H."/>
            <person name="Banfield J.F."/>
        </authorList>
    </citation>
    <scope>NUCLEOTIDE SEQUENCE [LARGE SCALE GENOMIC DNA]</scope>
</reference>
<dbReference type="AlphaFoldDB" id="A0A0G0NDU4"/>
<feature type="compositionally biased region" description="Low complexity" evidence="1">
    <location>
        <begin position="70"/>
        <end position="80"/>
    </location>
</feature>
<organism evidence="3 4">
    <name type="scientific">Candidatus Woesebacteria bacterium GW2011_GWA1_39_21</name>
    <dbReference type="NCBI Taxonomy" id="1618550"/>
    <lineage>
        <taxon>Bacteria</taxon>
        <taxon>Candidatus Woeseibacteriota</taxon>
    </lineage>
</organism>
<dbReference type="InterPro" id="IPR023346">
    <property type="entry name" value="Lysozyme-like_dom_sf"/>
</dbReference>
<proteinExistence type="predicted"/>
<comment type="caution">
    <text evidence="3">The sequence shown here is derived from an EMBL/GenBank/DDBJ whole genome shotgun (WGS) entry which is preliminary data.</text>
</comment>
<evidence type="ECO:0000259" key="2">
    <source>
        <dbReference type="Pfam" id="PF01464"/>
    </source>
</evidence>
<dbReference type="Gene3D" id="1.10.530.10">
    <property type="match status" value="1"/>
</dbReference>
<dbReference type="SUPFAM" id="SSF53955">
    <property type="entry name" value="Lysozyme-like"/>
    <property type="match status" value="1"/>
</dbReference>
<feature type="compositionally biased region" description="Pro residues" evidence="1">
    <location>
        <begin position="53"/>
        <end position="69"/>
    </location>
</feature>
<dbReference type="Pfam" id="PF01464">
    <property type="entry name" value="SLT"/>
    <property type="match status" value="1"/>
</dbReference>
<name>A0A0G0NDU4_9BACT</name>
<dbReference type="EMBL" id="LBWP01000012">
    <property type="protein sequence ID" value="KKR10991.1"/>
    <property type="molecule type" value="Genomic_DNA"/>
</dbReference>
<evidence type="ECO:0000256" key="1">
    <source>
        <dbReference type="SAM" id="MobiDB-lite"/>
    </source>
</evidence>
<evidence type="ECO:0000313" key="3">
    <source>
        <dbReference type="EMBL" id="KKR10991.1"/>
    </source>
</evidence>
<dbReference type="InterPro" id="IPR008258">
    <property type="entry name" value="Transglycosylase_SLT_dom_1"/>
</dbReference>